<evidence type="ECO:0000256" key="1">
    <source>
        <dbReference type="SAM" id="MobiDB-lite"/>
    </source>
</evidence>
<sequence length="90" mass="10040">EDDQLRLEGDDEDAELEDEDKDIKPTFAKDKAGRSEASNAQPNGPTKPVANGYAYDDDDLSEGEVEEDEDYDDVDPEEEWNLRKCSAASL</sequence>
<proteinExistence type="predicted"/>
<comment type="caution">
    <text evidence="2">The sequence shown here is derived from an EMBL/GenBank/DDBJ whole genome shotgun (WGS) entry which is preliminary data.</text>
</comment>
<protein>
    <submittedName>
        <fullName evidence="2">Uncharacterized protein</fullName>
    </submittedName>
</protein>
<organism evidence="2">
    <name type="scientific">Tanacetum cinerariifolium</name>
    <name type="common">Dalmatian daisy</name>
    <name type="synonym">Chrysanthemum cinerariifolium</name>
    <dbReference type="NCBI Taxonomy" id="118510"/>
    <lineage>
        <taxon>Eukaryota</taxon>
        <taxon>Viridiplantae</taxon>
        <taxon>Streptophyta</taxon>
        <taxon>Embryophyta</taxon>
        <taxon>Tracheophyta</taxon>
        <taxon>Spermatophyta</taxon>
        <taxon>Magnoliopsida</taxon>
        <taxon>eudicotyledons</taxon>
        <taxon>Gunneridae</taxon>
        <taxon>Pentapetalae</taxon>
        <taxon>asterids</taxon>
        <taxon>campanulids</taxon>
        <taxon>Asterales</taxon>
        <taxon>Asteraceae</taxon>
        <taxon>Asteroideae</taxon>
        <taxon>Anthemideae</taxon>
        <taxon>Anthemidinae</taxon>
        <taxon>Tanacetum</taxon>
    </lineage>
</organism>
<gene>
    <name evidence="2" type="ORF">Tci_928634</name>
</gene>
<feature type="compositionally biased region" description="Acidic residues" evidence="1">
    <location>
        <begin position="55"/>
        <end position="79"/>
    </location>
</feature>
<name>A0A699X9X5_TANCI</name>
<dbReference type="AlphaFoldDB" id="A0A699X9X5"/>
<feature type="compositionally biased region" description="Basic and acidic residues" evidence="1">
    <location>
        <begin position="21"/>
        <end position="34"/>
    </location>
</feature>
<reference evidence="2" key="1">
    <citation type="journal article" date="2019" name="Sci. Rep.">
        <title>Draft genome of Tanacetum cinerariifolium, the natural source of mosquito coil.</title>
        <authorList>
            <person name="Yamashiro T."/>
            <person name="Shiraishi A."/>
            <person name="Satake H."/>
            <person name="Nakayama K."/>
        </authorList>
    </citation>
    <scope>NUCLEOTIDE SEQUENCE</scope>
</reference>
<dbReference type="EMBL" id="BKCJ011832049">
    <property type="protein sequence ID" value="GFD56665.1"/>
    <property type="molecule type" value="Genomic_DNA"/>
</dbReference>
<feature type="compositionally biased region" description="Acidic residues" evidence="1">
    <location>
        <begin position="9"/>
        <end position="20"/>
    </location>
</feature>
<evidence type="ECO:0000313" key="2">
    <source>
        <dbReference type="EMBL" id="GFD56665.1"/>
    </source>
</evidence>
<feature type="non-terminal residue" evidence="2">
    <location>
        <position position="1"/>
    </location>
</feature>
<accession>A0A699X9X5</accession>
<feature type="non-terminal residue" evidence="2">
    <location>
        <position position="90"/>
    </location>
</feature>
<feature type="region of interest" description="Disordered" evidence="1">
    <location>
        <begin position="1"/>
        <end position="90"/>
    </location>
</feature>